<dbReference type="OrthoDB" id="5196933at2"/>
<keyword evidence="1" id="KW-1133">Transmembrane helix</keyword>
<sequence>MSRSYDSIEGDIAKARDDLATTLDEIVDRVNPKNLAEEGKERAVAALTDPRVLAVLGGVAALILGGISVSIANKRKERRRIEAYLEARRAI</sequence>
<evidence type="ECO:0000256" key="1">
    <source>
        <dbReference type="SAM" id="Phobius"/>
    </source>
</evidence>
<keyword evidence="3" id="KW-1185">Reference proteome</keyword>
<organism evidence="2 3">
    <name type="scientific">Dietzia natronolimnaea</name>
    <dbReference type="NCBI Taxonomy" id="161920"/>
    <lineage>
        <taxon>Bacteria</taxon>
        <taxon>Bacillati</taxon>
        <taxon>Actinomycetota</taxon>
        <taxon>Actinomycetes</taxon>
        <taxon>Mycobacteriales</taxon>
        <taxon>Dietziaceae</taxon>
        <taxon>Dietzia</taxon>
    </lineage>
</organism>
<proteinExistence type="predicted"/>
<accession>A0A2A2WL53</accession>
<dbReference type="AlphaFoldDB" id="A0A2A2WL53"/>
<keyword evidence="1" id="KW-0812">Transmembrane</keyword>
<reference evidence="3" key="1">
    <citation type="submission" date="2017-09" db="EMBL/GenBank/DDBJ databases">
        <authorList>
            <person name="Zhang Y."/>
            <person name="Huang X."/>
            <person name="Liu J."/>
            <person name="Lu L."/>
            <person name="Peng K."/>
        </authorList>
    </citation>
    <scope>NUCLEOTIDE SEQUENCE [LARGE SCALE GENOMIC DNA]</scope>
    <source>
        <strain evidence="3">S-XJ-1</strain>
    </source>
</reference>
<gene>
    <name evidence="2" type="ORF">CEY15_16270</name>
</gene>
<evidence type="ECO:0000313" key="2">
    <source>
        <dbReference type="EMBL" id="PAY21927.1"/>
    </source>
</evidence>
<dbReference type="RefSeq" id="WP_095719304.1">
    <property type="nucleotide sequence ID" value="NZ_NTGA01000035.1"/>
</dbReference>
<keyword evidence="1" id="KW-0472">Membrane</keyword>
<name>A0A2A2WL53_9ACTN</name>
<evidence type="ECO:0008006" key="4">
    <source>
        <dbReference type="Google" id="ProtNLM"/>
    </source>
</evidence>
<evidence type="ECO:0000313" key="3">
    <source>
        <dbReference type="Proteomes" id="UP000218810"/>
    </source>
</evidence>
<dbReference type="Proteomes" id="UP000218810">
    <property type="component" value="Unassembled WGS sequence"/>
</dbReference>
<dbReference type="InterPro" id="IPR022062">
    <property type="entry name" value="DUF3618"/>
</dbReference>
<dbReference type="Pfam" id="PF12277">
    <property type="entry name" value="DUF3618"/>
    <property type="match status" value="1"/>
</dbReference>
<feature type="transmembrane region" description="Helical" evidence="1">
    <location>
        <begin position="52"/>
        <end position="72"/>
    </location>
</feature>
<dbReference type="EMBL" id="NTGA01000035">
    <property type="protein sequence ID" value="PAY21927.1"/>
    <property type="molecule type" value="Genomic_DNA"/>
</dbReference>
<comment type="caution">
    <text evidence="2">The sequence shown here is derived from an EMBL/GenBank/DDBJ whole genome shotgun (WGS) entry which is preliminary data.</text>
</comment>
<protein>
    <recommendedName>
        <fullName evidence="4">DUF3618 domain-containing protein</fullName>
    </recommendedName>
</protein>